<dbReference type="Pfam" id="PF03215">
    <property type="entry name" value="Rad17"/>
    <property type="match status" value="1"/>
</dbReference>
<dbReference type="GO" id="GO:0003682">
    <property type="term" value="F:chromatin binding"/>
    <property type="evidence" value="ECO:0000318"/>
    <property type="project" value="GO_Central"/>
</dbReference>
<proteinExistence type="inferred from homology"/>
<dbReference type="AlphaFoldDB" id="A0A0K9P3W6"/>
<dbReference type="GO" id="GO:0000077">
    <property type="term" value="P:DNA damage checkpoint signaling"/>
    <property type="evidence" value="ECO:0000318"/>
    <property type="project" value="GO_Central"/>
</dbReference>
<keyword evidence="3" id="KW-0547">Nucleotide-binding</keyword>
<dbReference type="PANTHER" id="PTHR12172:SF1">
    <property type="entry name" value="P-LOOP CONTAINING NUCLEOSIDE TRIPHOSPHATE HYDROLASES SUPERFAMILY PROTEIN"/>
    <property type="match status" value="1"/>
</dbReference>
<feature type="compositionally biased region" description="Low complexity" evidence="8">
    <location>
        <begin position="67"/>
        <end position="81"/>
    </location>
</feature>
<dbReference type="OMA" id="CISKRRE"/>
<dbReference type="GO" id="GO:0006281">
    <property type="term" value="P:DNA repair"/>
    <property type="evidence" value="ECO:0000318"/>
    <property type="project" value="GO_Central"/>
</dbReference>
<feature type="compositionally biased region" description="Basic residues" evidence="8">
    <location>
        <begin position="53"/>
        <end position="66"/>
    </location>
</feature>
<accession>A0A0K9P3W6</accession>
<evidence type="ECO:0000313" key="10">
    <source>
        <dbReference type="EMBL" id="KMZ63669.1"/>
    </source>
</evidence>
<reference evidence="11" key="1">
    <citation type="journal article" date="2016" name="Nature">
        <title>The genome of the seagrass Zostera marina reveals angiosperm adaptation to the sea.</title>
        <authorList>
            <person name="Olsen J.L."/>
            <person name="Rouze P."/>
            <person name="Verhelst B."/>
            <person name="Lin Y.-C."/>
            <person name="Bayer T."/>
            <person name="Collen J."/>
            <person name="Dattolo E."/>
            <person name="De Paoli E."/>
            <person name="Dittami S."/>
            <person name="Maumus F."/>
            <person name="Michel G."/>
            <person name="Kersting A."/>
            <person name="Lauritano C."/>
            <person name="Lohaus R."/>
            <person name="Toepel M."/>
            <person name="Tonon T."/>
            <person name="Vanneste K."/>
            <person name="Amirebrahimi M."/>
            <person name="Brakel J."/>
            <person name="Bostroem C."/>
            <person name="Chovatia M."/>
            <person name="Grimwood J."/>
            <person name="Jenkins J.W."/>
            <person name="Jueterbock A."/>
            <person name="Mraz A."/>
            <person name="Stam W.T."/>
            <person name="Tice H."/>
            <person name="Bornberg-Bauer E."/>
            <person name="Green P.J."/>
            <person name="Pearson G.A."/>
            <person name="Procaccini G."/>
            <person name="Duarte C.M."/>
            <person name="Schmutz J."/>
            <person name="Reusch T.B.H."/>
            <person name="Van de Peer Y."/>
        </authorList>
    </citation>
    <scope>NUCLEOTIDE SEQUENCE [LARGE SCALE GENOMIC DNA]</scope>
    <source>
        <strain evidence="11">cv. Finnish</strain>
    </source>
</reference>
<dbReference type="InterPro" id="IPR004582">
    <property type="entry name" value="Checkpoint_prot_Rad17_Rad24"/>
</dbReference>
<comment type="subcellular location">
    <subcellularLocation>
        <location evidence="1">Nucleus</location>
    </subcellularLocation>
</comment>
<keyword evidence="6" id="KW-0539">Nucleus</keyword>
<evidence type="ECO:0000256" key="8">
    <source>
        <dbReference type="SAM" id="MobiDB-lite"/>
    </source>
</evidence>
<evidence type="ECO:0000256" key="1">
    <source>
        <dbReference type="ARBA" id="ARBA00004123"/>
    </source>
</evidence>
<dbReference type="PANTHER" id="PTHR12172">
    <property type="entry name" value="CELL CYCLE CHECKPOINT PROTEIN RAD17"/>
    <property type="match status" value="1"/>
</dbReference>
<keyword evidence="7" id="KW-0131">Cell cycle</keyword>
<evidence type="ECO:0000256" key="5">
    <source>
        <dbReference type="ARBA" id="ARBA00022840"/>
    </source>
</evidence>
<evidence type="ECO:0000256" key="3">
    <source>
        <dbReference type="ARBA" id="ARBA00022741"/>
    </source>
</evidence>
<evidence type="ECO:0000256" key="6">
    <source>
        <dbReference type="ARBA" id="ARBA00023242"/>
    </source>
</evidence>
<dbReference type="EMBL" id="LFYR01001213">
    <property type="protein sequence ID" value="KMZ63669.1"/>
    <property type="molecule type" value="Genomic_DNA"/>
</dbReference>
<keyword evidence="4" id="KW-0227">DNA damage</keyword>
<dbReference type="SMART" id="SM00382">
    <property type="entry name" value="AAA"/>
    <property type="match status" value="1"/>
</dbReference>
<feature type="region of interest" description="Disordered" evidence="8">
    <location>
        <begin position="112"/>
        <end position="135"/>
    </location>
</feature>
<evidence type="ECO:0000313" key="11">
    <source>
        <dbReference type="Proteomes" id="UP000036987"/>
    </source>
</evidence>
<feature type="domain" description="AAA+ ATPase" evidence="9">
    <location>
        <begin position="440"/>
        <end position="621"/>
    </location>
</feature>
<organism evidence="10 11">
    <name type="scientific">Zostera marina</name>
    <name type="common">Eelgrass</name>
    <dbReference type="NCBI Taxonomy" id="29655"/>
    <lineage>
        <taxon>Eukaryota</taxon>
        <taxon>Viridiplantae</taxon>
        <taxon>Streptophyta</taxon>
        <taxon>Embryophyta</taxon>
        <taxon>Tracheophyta</taxon>
        <taxon>Spermatophyta</taxon>
        <taxon>Magnoliopsida</taxon>
        <taxon>Liliopsida</taxon>
        <taxon>Zosteraceae</taxon>
        <taxon>Zostera</taxon>
    </lineage>
</organism>
<dbReference type="InterPro" id="IPR003593">
    <property type="entry name" value="AAA+_ATPase"/>
</dbReference>
<dbReference type="OrthoDB" id="9996895at2759"/>
<sequence>MGVENSLALPLSDSIKRPTRRCIQKKLLFGGAPDGDTEVQECGKRDGEDKGTGKRKLKNMTTKKKVSPGPKDPSGPSKASDFFTKVSVKRSHQKKGKDVVEVSDESNDCLEAMQTPNGKTSRKKLKSCGVSPSCENTTPNRIKGLHSKRMLATPNLKVPDAEKMETSQPVPDLWLEAKTATEENQRLFAGKQIHPFFLCRKAKNRAYDVLELDNVQNKCFMVLNGFPPIHISDTEQDNSSPLDWSKWVFNEKSFLCPDSYHSFEAPSLQISEHSVAPLKFDDVSTVRNWHGRLSQFNSFLNNQLPDEVHVNNDIDLSMRFNTFGGKPDEPKEIQFQERLIPFQHTNGNLSNHNLWTSKYHPEKASEVCGNNKAVGFLTEWLTSWQEKGSQACKNIEAIQKNITIDISDNSSQSDDISQSVSLVQTDSDFDLEIEDEETQLGNVLLVTGPVGCGKSAAIYACAKEKGFEVIEVNASDQRNGALIKQKFREATESHGLNICSRNGRLVRGNNHCLEFSPLVEKGRQEYGFSDNDDDLMIISQPCAQVSSSTMENKTAVCQIATKSLILFEDVDTIFDEDRGFIGAILQLAETSKRPIILTANCREPVLPQVLEKEVVEFSLPSYDEILPCLTKICTAEGVLISSLLLKKSIVLNQADIRKTIMQLQFWCQGNRDDLGSSNKQRRHTSYSPLELDLNAAYLVIPGVIPWGFSCKLSEKVALEISKIGENFVKDNIFVLNPVKQQEHMPMEANNSFSTDETVPISTIDINFMKKHRSTVNYNEYSSPVNDSEYLSNISESPLKFAPRSVQRGYSTVLSSESEDKQSNKLPARKDQLNFKNCLFTDVSSLPVSHAIECDNHLGLSVGITSYSAEYGSQQHSHYEYENSVPSNIFSTCKSLDESCIPESYFVPSTENHEPRFLSTAVSSGHFFVESNDNLVNNVKSLTSMHGFPDVGADNSNPDVKICKDIRLQNASIFHEESVHGNEESLDIKCENVHILSRDCQLMDECSRADFDMGFQSKKINNGCKTVYPVQETWERLRSCREYLKPLLDINKESVCQLLKCSYGMTNLISETDILLNDCDYLTYDHEETMSFEPDSVSWYDERMELTSTFAQHGLCFFTNKSKLLGSELGNEKTVCLVQEMLSCSTSTMALGKVLSQESTSSEKLSNENLTFRGTIDPDMSSLRVKQNIYNAILPIVPERLSMAIKGDAFHEYSSFLSQISKIENSRISAGISQQQGRRNRRPNHYLESYSFAMTSEDVTLLAQHCCFGEASLE</sequence>
<evidence type="ECO:0000256" key="4">
    <source>
        <dbReference type="ARBA" id="ARBA00022763"/>
    </source>
</evidence>
<evidence type="ECO:0000256" key="2">
    <source>
        <dbReference type="ARBA" id="ARBA00006168"/>
    </source>
</evidence>
<dbReference type="Gene3D" id="3.40.50.300">
    <property type="entry name" value="P-loop containing nucleotide triphosphate hydrolases"/>
    <property type="match status" value="1"/>
</dbReference>
<dbReference type="GO" id="GO:0005524">
    <property type="term" value="F:ATP binding"/>
    <property type="evidence" value="ECO:0007669"/>
    <property type="project" value="UniProtKB-KW"/>
</dbReference>
<feature type="region of interest" description="Disordered" evidence="8">
    <location>
        <begin position="29"/>
        <end position="81"/>
    </location>
</feature>
<evidence type="ECO:0000259" key="9">
    <source>
        <dbReference type="SMART" id="SM00382"/>
    </source>
</evidence>
<gene>
    <name evidence="10" type="ORF">ZOSMA_3G01510</name>
</gene>
<dbReference type="InterPro" id="IPR027417">
    <property type="entry name" value="P-loop_NTPase"/>
</dbReference>
<protein>
    <recommendedName>
        <fullName evidence="9">AAA+ ATPase domain-containing protein</fullName>
    </recommendedName>
</protein>
<keyword evidence="5" id="KW-0067">ATP-binding</keyword>
<comment type="similarity">
    <text evidence="2">Belongs to the rad17/RAD24 family.</text>
</comment>
<dbReference type="GO" id="GO:0005634">
    <property type="term" value="C:nucleus"/>
    <property type="evidence" value="ECO:0007669"/>
    <property type="project" value="UniProtKB-SubCell"/>
</dbReference>
<dbReference type="STRING" id="29655.A0A0K9P3W6"/>
<evidence type="ECO:0000256" key="7">
    <source>
        <dbReference type="ARBA" id="ARBA00023306"/>
    </source>
</evidence>
<dbReference type="GO" id="GO:0033314">
    <property type="term" value="P:mitotic DNA replication checkpoint signaling"/>
    <property type="evidence" value="ECO:0000318"/>
    <property type="project" value="GO_Central"/>
</dbReference>
<dbReference type="Proteomes" id="UP000036987">
    <property type="component" value="Unassembled WGS sequence"/>
</dbReference>
<comment type="caution">
    <text evidence="10">The sequence shown here is derived from an EMBL/GenBank/DDBJ whole genome shotgun (WGS) entry which is preliminary data.</text>
</comment>
<name>A0A0K9P3W6_ZOSMR</name>
<dbReference type="SUPFAM" id="SSF52540">
    <property type="entry name" value="P-loop containing nucleoside triphosphate hydrolases"/>
    <property type="match status" value="1"/>
</dbReference>
<feature type="compositionally biased region" description="Basic and acidic residues" evidence="8">
    <location>
        <begin position="41"/>
        <end position="52"/>
    </location>
</feature>
<keyword evidence="11" id="KW-1185">Reference proteome</keyword>